<feature type="region of interest" description="Disordered" evidence="1">
    <location>
        <begin position="50"/>
        <end position="79"/>
    </location>
</feature>
<sequence length="79" mass="9278">MKKYIDRAKGLDYNTNRSVPVRMDVSLCLSKMEDRINGGFTYVHFHGQQGEHRPQVVHPRCGRQTPGQDRYRRRHPAAR</sequence>
<dbReference type="EMBL" id="FLUN01000001">
    <property type="protein sequence ID" value="SBW09922.1"/>
    <property type="molecule type" value="Genomic_DNA"/>
</dbReference>
<reference evidence="2" key="1">
    <citation type="submission" date="2016-04" db="EMBL/GenBank/DDBJ databases">
        <authorList>
            <person name="Evans L.H."/>
            <person name="Alamgir A."/>
            <person name="Owens N."/>
            <person name="Weber N.D."/>
            <person name="Virtaneva K."/>
            <person name="Barbian K."/>
            <person name="Babar A."/>
            <person name="Rosenke K."/>
        </authorList>
    </citation>
    <scope>NUCLEOTIDE SEQUENCE</scope>
    <source>
        <strain evidence="2">86</strain>
    </source>
</reference>
<name>A0A212KE53_9FIRM</name>
<protein>
    <submittedName>
        <fullName evidence="2">Uncharacterized protein</fullName>
    </submittedName>
</protein>
<evidence type="ECO:0000256" key="1">
    <source>
        <dbReference type="SAM" id="MobiDB-lite"/>
    </source>
</evidence>
<evidence type="ECO:0000313" key="2">
    <source>
        <dbReference type="EMBL" id="SBW09922.1"/>
    </source>
</evidence>
<proteinExistence type="predicted"/>
<accession>A0A212KE53</accession>
<gene>
    <name evidence="2" type="ORF">KL86CLO1_12770</name>
</gene>
<dbReference type="AlphaFoldDB" id="A0A212KE53"/>
<organism evidence="2">
    <name type="scientific">uncultured Eubacteriales bacterium</name>
    <dbReference type="NCBI Taxonomy" id="172733"/>
    <lineage>
        <taxon>Bacteria</taxon>
        <taxon>Bacillati</taxon>
        <taxon>Bacillota</taxon>
        <taxon>Clostridia</taxon>
        <taxon>Eubacteriales</taxon>
        <taxon>environmental samples</taxon>
    </lineage>
</organism>